<protein>
    <submittedName>
        <fullName evidence="3">DUF4233 domain-containing protein</fullName>
    </submittedName>
</protein>
<keyword evidence="2" id="KW-0472">Membrane</keyword>
<name>A0ABV5JN42_9ACTN</name>
<evidence type="ECO:0000313" key="3">
    <source>
        <dbReference type="EMBL" id="MFB9258528.1"/>
    </source>
</evidence>
<dbReference type="EMBL" id="JBHMDY010000001">
    <property type="protein sequence ID" value="MFB9258528.1"/>
    <property type="molecule type" value="Genomic_DNA"/>
</dbReference>
<evidence type="ECO:0000256" key="1">
    <source>
        <dbReference type="SAM" id="MobiDB-lite"/>
    </source>
</evidence>
<dbReference type="Proteomes" id="UP001589700">
    <property type="component" value="Unassembled WGS sequence"/>
</dbReference>
<proteinExistence type="predicted"/>
<dbReference type="InterPro" id="IPR025327">
    <property type="entry name" value="DUF4233"/>
</dbReference>
<reference evidence="3 4" key="1">
    <citation type="submission" date="2024-09" db="EMBL/GenBank/DDBJ databases">
        <authorList>
            <person name="Sun Q."/>
            <person name="Mori K."/>
        </authorList>
    </citation>
    <scope>NUCLEOTIDE SEQUENCE [LARGE SCALE GENOMIC DNA]</scope>
    <source>
        <strain evidence="3 4">CCM 7659</strain>
    </source>
</reference>
<sequence length="145" mass="15633">MTNPETGAGAGPETDPAAAHAPSVDPWKGLRGIMAGTLFLEAIVIGLVLTVIARLDGGDHFQTWKVWFVSLLAIAMLVAAGLQRRPWAIPMNVVLAGLAVFPGWIVHWSMGVCGLMFAAVWGYILYLRRDLSRRIAGGFLPSQHD</sequence>
<evidence type="ECO:0000256" key="2">
    <source>
        <dbReference type="SAM" id="Phobius"/>
    </source>
</evidence>
<evidence type="ECO:0000313" key="4">
    <source>
        <dbReference type="Proteomes" id="UP001589700"/>
    </source>
</evidence>
<gene>
    <name evidence="3" type="ORF">ACFFVD_01795</name>
</gene>
<feature type="transmembrane region" description="Helical" evidence="2">
    <location>
        <begin position="64"/>
        <end position="84"/>
    </location>
</feature>
<organism evidence="3 4">
    <name type="scientific">Dietzia aerolata</name>
    <dbReference type="NCBI Taxonomy" id="595984"/>
    <lineage>
        <taxon>Bacteria</taxon>
        <taxon>Bacillati</taxon>
        <taxon>Actinomycetota</taxon>
        <taxon>Actinomycetes</taxon>
        <taxon>Mycobacteriales</taxon>
        <taxon>Dietziaceae</taxon>
        <taxon>Dietzia</taxon>
    </lineage>
</organism>
<keyword evidence="2" id="KW-1133">Transmembrane helix</keyword>
<feature type="transmembrane region" description="Helical" evidence="2">
    <location>
        <begin position="104"/>
        <end position="126"/>
    </location>
</feature>
<keyword evidence="4" id="KW-1185">Reference proteome</keyword>
<comment type="caution">
    <text evidence="3">The sequence shown here is derived from an EMBL/GenBank/DDBJ whole genome shotgun (WGS) entry which is preliminary data.</text>
</comment>
<keyword evidence="2" id="KW-0812">Transmembrane</keyword>
<dbReference type="RefSeq" id="WP_338403462.1">
    <property type="nucleotide sequence ID" value="NZ_JAALDM010000014.1"/>
</dbReference>
<dbReference type="Pfam" id="PF14017">
    <property type="entry name" value="DUF4233"/>
    <property type="match status" value="1"/>
</dbReference>
<feature type="transmembrane region" description="Helical" evidence="2">
    <location>
        <begin position="32"/>
        <end position="52"/>
    </location>
</feature>
<accession>A0ABV5JN42</accession>
<feature type="region of interest" description="Disordered" evidence="1">
    <location>
        <begin position="1"/>
        <end position="22"/>
    </location>
</feature>